<dbReference type="Gene3D" id="2.60.40.10">
    <property type="entry name" value="Immunoglobulins"/>
    <property type="match status" value="3"/>
</dbReference>
<dbReference type="GO" id="GO:0043005">
    <property type="term" value="C:neuron projection"/>
    <property type="evidence" value="ECO:0007669"/>
    <property type="project" value="TreeGrafter"/>
</dbReference>
<dbReference type="Pfam" id="PF00047">
    <property type="entry name" value="ig"/>
    <property type="match status" value="1"/>
</dbReference>
<dbReference type="PROSITE" id="PS50835">
    <property type="entry name" value="IG_LIKE"/>
    <property type="match status" value="2"/>
</dbReference>
<evidence type="ECO:0000256" key="1">
    <source>
        <dbReference type="ARBA" id="ARBA00022729"/>
    </source>
</evidence>
<sequence length="306" mass="35298">MYHCLNVDDVYVLNQDSKGKHNDFNRNLVNENYHSSNQLLPEFVGKIPNITVQIGREARLPCIIKNLHSFTTAWIRDEEKSILTLQRTMVSRDPRLMLLDETQSETSYGSLNFFNESNHKSTSSKSVRNRAEYFVLIIRNIRFSDSGGYMCQINTVPMRSQIGYIRVVIPPEINDDESSNDVFVREGDDVSLRCKAKGNPMPTIEWRREDGFVVPLESILELGYVSLPMSLQIFGFPWKKLAFPSPINYWTYGPQSKTLHSSDSKFDVSIKEKGYKRHLKLTIRNFDETDVGLYKCNAQNSLGRQH</sequence>
<evidence type="ECO:0000256" key="3">
    <source>
        <dbReference type="ARBA" id="ARBA00023157"/>
    </source>
</evidence>
<dbReference type="EMBL" id="JXLN01006293">
    <property type="protein sequence ID" value="KPM03820.1"/>
    <property type="molecule type" value="Genomic_DNA"/>
</dbReference>
<evidence type="ECO:0000313" key="6">
    <source>
        <dbReference type="EMBL" id="KPM03820.1"/>
    </source>
</evidence>
<evidence type="ECO:0000256" key="4">
    <source>
        <dbReference type="ARBA" id="ARBA00023319"/>
    </source>
</evidence>
<feature type="domain" description="Ig-like" evidence="5">
    <location>
        <begin position="41"/>
        <end position="163"/>
    </location>
</feature>
<dbReference type="InterPro" id="IPR036179">
    <property type="entry name" value="Ig-like_dom_sf"/>
</dbReference>
<evidence type="ECO:0000313" key="7">
    <source>
        <dbReference type="Proteomes" id="UP000616769"/>
    </source>
</evidence>
<accession>A0A132A0D8</accession>
<keyword evidence="3" id="KW-1015">Disulfide bond</keyword>
<comment type="caution">
    <text evidence="6">The sequence shown here is derived from an EMBL/GenBank/DDBJ whole genome shotgun (WGS) entry which is preliminary data.</text>
</comment>
<dbReference type="SUPFAM" id="SSF48726">
    <property type="entry name" value="Immunoglobulin"/>
    <property type="match status" value="2"/>
</dbReference>
<feature type="domain" description="Ig-like" evidence="5">
    <location>
        <begin position="171"/>
        <end position="306"/>
    </location>
</feature>
<gene>
    <name evidence="6" type="ORF">QR98_0022550</name>
</gene>
<evidence type="ECO:0000256" key="2">
    <source>
        <dbReference type="ARBA" id="ARBA00022737"/>
    </source>
</evidence>
<dbReference type="SMART" id="SM00408">
    <property type="entry name" value="IGc2"/>
    <property type="match status" value="2"/>
</dbReference>
<dbReference type="VEuPathDB" id="VectorBase:SSCA007034"/>
<dbReference type="Pfam" id="PF07679">
    <property type="entry name" value="I-set"/>
    <property type="match status" value="1"/>
</dbReference>
<dbReference type="PANTHER" id="PTHR12231:SF253">
    <property type="entry name" value="DPR-INTERACTING PROTEIN ETA, ISOFORM B-RELATED"/>
    <property type="match status" value="1"/>
</dbReference>
<protein>
    <submittedName>
        <fullName evidence="6">Immunoglobulin I-set domain containing protein 4</fullName>
    </submittedName>
</protein>
<dbReference type="InterPro" id="IPR003599">
    <property type="entry name" value="Ig_sub"/>
</dbReference>
<dbReference type="Pfam" id="PF13927">
    <property type="entry name" value="Ig_3"/>
    <property type="match status" value="1"/>
</dbReference>
<dbReference type="InterPro" id="IPR051170">
    <property type="entry name" value="Neural/epithelial_adhesion"/>
</dbReference>
<dbReference type="OrthoDB" id="10012075at2759"/>
<dbReference type="InterPro" id="IPR007110">
    <property type="entry name" value="Ig-like_dom"/>
</dbReference>
<dbReference type="PANTHER" id="PTHR12231">
    <property type="entry name" value="CTX-RELATED TYPE I TRANSMEMBRANE PROTEIN"/>
    <property type="match status" value="1"/>
</dbReference>
<dbReference type="CDD" id="cd00096">
    <property type="entry name" value="Ig"/>
    <property type="match status" value="1"/>
</dbReference>
<name>A0A132A0D8_SARSC</name>
<dbReference type="InterPro" id="IPR003598">
    <property type="entry name" value="Ig_sub2"/>
</dbReference>
<evidence type="ECO:0000259" key="5">
    <source>
        <dbReference type="PROSITE" id="PS50835"/>
    </source>
</evidence>
<dbReference type="AlphaFoldDB" id="A0A132A0D8"/>
<organism evidence="6 7">
    <name type="scientific">Sarcoptes scabiei</name>
    <name type="common">Itch mite</name>
    <name type="synonym">Acarus scabiei</name>
    <dbReference type="NCBI Taxonomy" id="52283"/>
    <lineage>
        <taxon>Eukaryota</taxon>
        <taxon>Metazoa</taxon>
        <taxon>Ecdysozoa</taxon>
        <taxon>Arthropoda</taxon>
        <taxon>Chelicerata</taxon>
        <taxon>Arachnida</taxon>
        <taxon>Acari</taxon>
        <taxon>Acariformes</taxon>
        <taxon>Sarcoptiformes</taxon>
        <taxon>Astigmata</taxon>
        <taxon>Psoroptidia</taxon>
        <taxon>Sarcoptoidea</taxon>
        <taxon>Sarcoptidae</taxon>
        <taxon>Sarcoptinae</taxon>
        <taxon>Sarcoptes</taxon>
    </lineage>
</organism>
<dbReference type="InterPro" id="IPR013098">
    <property type="entry name" value="Ig_I-set"/>
</dbReference>
<dbReference type="Proteomes" id="UP000616769">
    <property type="component" value="Unassembled WGS sequence"/>
</dbReference>
<proteinExistence type="predicted"/>
<dbReference type="SMART" id="SM00409">
    <property type="entry name" value="IG"/>
    <property type="match status" value="2"/>
</dbReference>
<dbReference type="InterPro" id="IPR013783">
    <property type="entry name" value="Ig-like_fold"/>
</dbReference>
<keyword evidence="4" id="KW-0393">Immunoglobulin domain</keyword>
<dbReference type="InterPro" id="IPR013151">
    <property type="entry name" value="Immunoglobulin_dom"/>
</dbReference>
<reference evidence="6 7" key="1">
    <citation type="journal article" date="2015" name="Parasit. Vectors">
        <title>Draft genome of the scabies mite.</title>
        <authorList>
            <person name="Rider S.D.Jr."/>
            <person name="Morgan M.S."/>
            <person name="Arlian L.G."/>
        </authorList>
    </citation>
    <scope>NUCLEOTIDE SEQUENCE [LARGE SCALE GENOMIC DNA]</scope>
    <source>
        <strain evidence="6">Arlian Lab</strain>
    </source>
</reference>
<keyword evidence="2" id="KW-0677">Repeat</keyword>
<keyword evidence="1" id="KW-0732">Signal</keyword>